<dbReference type="Gene3D" id="2.40.70.10">
    <property type="entry name" value="Acid Proteases"/>
    <property type="match status" value="2"/>
</dbReference>
<evidence type="ECO:0000256" key="1">
    <source>
        <dbReference type="SAM" id="SignalP"/>
    </source>
</evidence>
<dbReference type="OrthoDB" id="7547925at2"/>
<dbReference type="GO" id="GO:0006508">
    <property type="term" value="P:proteolysis"/>
    <property type="evidence" value="ECO:0007669"/>
    <property type="project" value="UniProtKB-KW"/>
</dbReference>
<reference evidence="2 3" key="1">
    <citation type="submission" date="2017-07" db="EMBL/GenBank/DDBJ databases">
        <authorList>
            <person name="Sun Z.S."/>
            <person name="Albrecht U."/>
            <person name="Echele G."/>
            <person name="Lee C.C."/>
        </authorList>
    </citation>
    <scope>NUCLEOTIDE SEQUENCE [LARGE SCALE GENOMIC DNA]</scope>
    <source>
        <strain evidence="2 3">CGMCC 1.12672</strain>
    </source>
</reference>
<accession>A0A285QBA9</accession>
<dbReference type="Pfam" id="PF13650">
    <property type="entry name" value="Asp_protease_2"/>
    <property type="match status" value="2"/>
</dbReference>
<dbReference type="RefSeq" id="WP_097062177.1">
    <property type="nucleotide sequence ID" value="NZ_OBMI01000001.1"/>
</dbReference>
<dbReference type="GO" id="GO:0008233">
    <property type="term" value="F:peptidase activity"/>
    <property type="evidence" value="ECO:0007669"/>
    <property type="project" value="UniProtKB-KW"/>
</dbReference>
<dbReference type="SUPFAM" id="SSF50630">
    <property type="entry name" value="Acid proteases"/>
    <property type="match status" value="1"/>
</dbReference>
<feature type="chain" id="PRO_5012515683" evidence="1">
    <location>
        <begin position="18"/>
        <end position="389"/>
    </location>
</feature>
<dbReference type="InterPro" id="IPR036034">
    <property type="entry name" value="PDZ_sf"/>
</dbReference>
<dbReference type="SUPFAM" id="SSF50156">
    <property type="entry name" value="PDZ domain-like"/>
    <property type="match status" value="1"/>
</dbReference>
<dbReference type="AlphaFoldDB" id="A0A285QBA9"/>
<evidence type="ECO:0000313" key="3">
    <source>
        <dbReference type="Proteomes" id="UP000219494"/>
    </source>
</evidence>
<feature type="signal peptide" evidence="1">
    <location>
        <begin position="1"/>
        <end position="17"/>
    </location>
</feature>
<proteinExistence type="predicted"/>
<keyword evidence="1" id="KW-0732">Signal</keyword>
<sequence length="389" mass="40731">MRLLRLAALLLPLPAAAAPPQAVLAIDSATRWVPFDLTPGNQLRFRMTVNGRPATAILDTGVSYTVTSRAFAATIGLRPAVSGRAMAIGGAVPLGWAAVEEVAFGGLARAGGRVAVADLSGIATGTADPVEVLVGADLLGAQALDIDYDTRRFRLLPSGRLPFRGTSVPLGLARDSGVFVSEVSVGGRRLRPVIVDTGDGSAVTIASEAWATVRPPAVRETTAYAVGLGGAIETDLTVLPAVRLGSLTARNVEVRVERGGGFSHRTGTVGRIGSALLQRYRVLLDPLARRMVLSPGRTADREPLRSTSGLLVAYEKSSLRVLHVMRHSPAATGGWRAGERICRIDGAPLPGDYLSSPLAAWPADTPGRVVRLALCDGGGERTLTLARFY</sequence>
<gene>
    <name evidence="2" type="ORF">SAMN06297144_0203</name>
</gene>
<keyword evidence="2" id="KW-0645">Protease</keyword>
<organism evidence="2 3">
    <name type="scientific">Sphingomonas guangdongensis</name>
    <dbReference type="NCBI Taxonomy" id="1141890"/>
    <lineage>
        <taxon>Bacteria</taxon>
        <taxon>Pseudomonadati</taxon>
        <taxon>Pseudomonadota</taxon>
        <taxon>Alphaproteobacteria</taxon>
        <taxon>Sphingomonadales</taxon>
        <taxon>Sphingomonadaceae</taxon>
        <taxon>Sphingomonas</taxon>
    </lineage>
</organism>
<dbReference type="EMBL" id="OBMI01000001">
    <property type="protein sequence ID" value="SOB78764.1"/>
    <property type="molecule type" value="Genomic_DNA"/>
</dbReference>
<name>A0A285QBA9_9SPHN</name>
<evidence type="ECO:0000313" key="2">
    <source>
        <dbReference type="EMBL" id="SOB78764.1"/>
    </source>
</evidence>
<dbReference type="InterPro" id="IPR021109">
    <property type="entry name" value="Peptidase_aspartic_dom_sf"/>
</dbReference>
<keyword evidence="3" id="KW-1185">Reference proteome</keyword>
<dbReference type="Proteomes" id="UP000219494">
    <property type="component" value="Unassembled WGS sequence"/>
</dbReference>
<dbReference type="Gene3D" id="2.30.42.10">
    <property type="match status" value="1"/>
</dbReference>
<keyword evidence="2" id="KW-0378">Hydrolase</keyword>
<protein>
    <submittedName>
        <fullName evidence="2">Aspartyl protease</fullName>
    </submittedName>
</protein>